<accession>A0A6J7G138</accession>
<organism evidence="4">
    <name type="scientific">freshwater metagenome</name>
    <dbReference type="NCBI Taxonomy" id="449393"/>
    <lineage>
        <taxon>unclassified sequences</taxon>
        <taxon>metagenomes</taxon>
        <taxon>ecological metagenomes</taxon>
    </lineage>
</organism>
<dbReference type="EMBL" id="CAFBMK010000017">
    <property type="protein sequence ID" value="CAB4900068.1"/>
    <property type="molecule type" value="Genomic_DNA"/>
</dbReference>
<dbReference type="InterPro" id="IPR004329">
    <property type="entry name" value="CcmE"/>
</dbReference>
<feature type="compositionally biased region" description="Basic and acidic residues" evidence="3">
    <location>
        <begin position="134"/>
        <end position="146"/>
    </location>
</feature>
<dbReference type="GO" id="GO:0005886">
    <property type="term" value="C:plasma membrane"/>
    <property type="evidence" value="ECO:0007669"/>
    <property type="project" value="InterPro"/>
</dbReference>
<dbReference type="Pfam" id="PF03100">
    <property type="entry name" value="CcmE"/>
    <property type="match status" value="1"/>
</dbReference>
<feature type="region of interest" description="Disordered" evidence="3">
    <location>
        <begin position="118"/>
        <end position="146"/>
    </location>
</feature>
<dbReference type="AlphaFoldDB" id="A0A6J7G138"/>
<evidence type="ECO:0000256" key="3">
    <source>
        <dbReference type="SAM" id="MobiDB-lite"/>
    </source>
</evidence>
<gene>
    <name evidence="4" type="ORF">UFOPK3564_00517</name>
</gene>
<evidence type="ECO:0000256" key="2">
    <source>
        <dbReference type="ARBA" id="ARBA00023136"/>
    </source>
</evidence>
<dbReference type="Gene3D" id="2.40.50.140">
    <property type="entry name" value="Nucleic acid-binding proteins"/>
    <property type="match status" value="1"/>
</dbReference>
<keyword evidence="2" id="KW-0472">Membrane</keyword>
<proteinExistence type="predicted"/>
<dbReference type="InterPro" id="IPR012340">
    <property type="entry name" value="NA-bd_OB-fold"/>
</dbReference>
<comment type="subcellular location">
    <subcellularLocation>
        <location evidence="1">Membrane</location>
    </subcellularLocation>
</comment>
<evidence type="ECO:0000313" key="4">
    <source>
        <dbReference type="EMBL" id="CAB4900068.1"/>
    </source>
</evidence>
<sequence length="146" mass="15609">MTRTLRLTFAIVAAVTLAAALLYTSFAGSAEARQPSQMAGAQVGQDYRLTGVVVPGTFERQGDAISFRVKDRKGGASVPVVYSGQVPDAFREGREVIVTVQKDGERYQGEADSLITKCPSKFDDGKSGGAQSMEWRDGSDKVVEGE</sequence>
<dbReference type="GO" id="GO:0020037">
    <property type="term" value="F:heme binding"/>
    <property type="evidence" value="ECO:0007669"/>
    <property type="project" value="InterPro"/>
</dbReference>
<name>A0A6J7G138_9ZZZZ</name>
<dbReference type="GO" id="GO:0017004">
    <property type="term" value="P:cytochrome complex assembly"/>
    <property type="evidence" value="ECO:0007669"/>
    <property type="project" value="InterPro"/>
</dbReference>
<reference evidence="4" key="1">
    <citation type="submission" date="2020-05" db="EMBL/GenBank/DDBJ databases">
        <authorList>
            <person name="Chiriac C."/>
            <person name="Salcher M."/>
            <person name="Ghai R."/>
            <person name="Kavagutti S V."/>
        </authorList>
    </citation>
    <scope>NUCLEOTIDE SEQUENCE</scope>
</reference>
<protein>
    <submittedName>
        <fullName evidence="4">Unannotated protein</fullName>
    </submittedName>
</protein>
<dbReference type="SUPFAM" id="SSF82093">
    <property type="entry name" value="Heme chaperone CcmE"/>
    <property type="match status" value="1"/>
</dbReference>
<dbReference type="GO" id="GO:0017003">
    <property type="term" value="P:protein-heme linkage"/>
    <property type="evidence" value="ECO:0007669"/>
    <property type="project" value="InterPro"/>
</dbReference>
<evidence type="ECO:0000256" key="1">
    <source>
        <dbReference type="ARBA" id="ARBA00004370"/>
    </source>
</evidence>
<dbReference type="InterPro" id="IPR036127">
    <property type="entry name" value="CcmE-like_sf"/>
</dbReference>